<evidence type="ECO:0000313" key="2">
    <source>
        <dbReference type="EMBL" id="MEQ2176045.1"/>
    </source>
</evidence>
<name>A0ABV0NX92_9TELE</name>
<feature type="region of interest" description="Disordered" evidence="1">
    <location>
        <begin position="159"/>
        <end position="183"/>
    </location>
</feature>
<keyword evidence="3" id="KW-1185">Reference proteome</keyword>
<organism evidence="2 3">
    <name type="scientific">Goodea atripinnis</name>
    <dbReference type="NCBI Taxonomy" id="208336"/>
    <lineage>
        <taxon>Eukaryota</taxon>
        <taxon>Metazoa</taxon>
        <taxon>Chordata</taxon>
        <taxon>Craniata</taxon>
        <taxon>Vertebrata</taxon>
        <taxon>Euteleostomi</taxon>
        <taxon>Actinopterygii</taxon>
        <taxon>Neopterygii</taxon>
        <taxon>Teleostei</taxon>
        <taxon>Neoteleostei</taxon>
        <taxon>Acanthomorphata</taxon>
        <taxon>Ovalentaria</taxon>
        <taxon>Atherinomorphae</taxon>
        <taxon>Cyprinodontiformes</taxon>
        <taxon>Goodeidae</taxon>
        <taxon>Goodea</taxon>
    </lineage>
</organism>
<feature type="non-terminal residue" evidence="2">
    <location>
        <position position="1"/>
    </location>
</feature>
<evidence type="ECO:0000256" key="1">
    <source>
        <dbReference type="SAM" id="MobiDB-lite"/>
    </source>
</evidence>
<evidence type="ECO:0000313" key="3">
    <source>
        <dbReference type="Proteomes" id="UP001476798"/>
    </source>
</evidence>
<dbReference type="Gene3D" id="3.90.70.10">
    <property type="entry name" value="Cysteine proteinases"/>
    <property type="match status" value="1"/>
</dbReference>
<dbReference type="Proteomes" id="UP001476798">
    <property type="component" value="Unassembled WGS sequence"/>
</dbReference>
<feature type="region of interest" description="Disordered" evidence="1">
    <location>
        <begin position="1"/>
        <end position="59"/>
    </location>
</feature>
<reference evidence="2 3" key="1">
    <citation type="submission" date="2021-06" db="EMBL/GenBank/DDBJ databases">
        <authorList>
            <person name="Palmer J.M."/>
        </authorList>
    </citation>
    <scope>NUCLEOTIDE SEQUENCE [LARGE SCALE GENOMIC DNA]</scope>
    <source>
        <strain evidence="2 3">GA_2019</strain>
        <tissue evidence="2">Muscle</tissue>
    </source>
</reference>
<gene>
    <name evidence="2" type="ORF">GOODEAATRI_024076</name>
</gene>
<comment type="caution">
    <text evidence="2">The sequence shown here is derived from an EMBL/GenBank/DDBJ whole genome shotgun (WGS) entry which is preliminary data.</text>
</comment>
<proteinExistence type="predicted"/>
<protein>
    <submittedName>
        <fullName evidence="2">Uncharacterized protein</fullName>
    </submittedName>
</protein>
<feature type="compositionally biased region" description="Polar residues" evidence="1">
    <location>
        <begin position="9"/>
        <end position="23"/>
    </location>
</feature>
<accession>A0ABV0NX92</accession>
<dbReference type="EMBL" id="JAHRIO010052618">
    <property type="protein sequence ID" value="MEQ2176045.1"/>
    <property type="molecule type" value="Genomic_DNA"/>
</dbReference>
<sequence length="183" mass="20043">LSHGMYHCASSSNGSNHSRTCNEANGLYGEEEAMDDQVSPEPDNGQSEEEESSYLENGSKGDTAKLFTFSIVNADGTVNISPLPCDGNVLKLNPHSTVAIDLDMESKKLFCDEQEAEAYATSKNKTVAVKKCIELFITMETLGEHDPWYCPTCKKNINRQQKSSTSGRPPEAFLLQPMLEGQA</sequence>